<sequence length="364" mass="41759">MIIFLLIVIGFIAVVYLYMQQPIFGKAATGARLARMQQSPHYKNGQFQNQSPTPALTEGYSYTGVIKKFLFERKEQSKPEENVPTQKQELKQIDPAENVLVWFGHSSYYLQLDGKRILVDPVLSGHASPLKFTTPSFKGTDVYTVDDLPPIDYLFLSHDHYDHLDYETIVKLQPKVKKVITGLGVGAHLEHWGYSPAQLVEKDWYEEETLDPGFVVHTAPARHFSGRRFKRNETLWLSFVLITPTRRIYLGGDSGYDTHFKTIGDKFGPFDLVILENGQYDPAWKYIHMMPEETVQAAIDLKAKRLLPVHWSKFALANHSWREPAIRVQQEADRRHMPLLLPMIGEVVKQGKLNAPVGWWEAVQ</sequence>
<dbReference type="PANTHER" id="PTHR15032">
    <property type="entry name" value="N-ACYL-PHOSPHATIDYLETHANOLAMINE-HYDROLYZING PHOSPHOLIPASE D"/>
    <property type="match status" value="1"/>
</dbReference>
<organism evidence="2 3">
    <name type="scientific">Flavisolibacter tropicus</name>
    <dbReference type="NCBI Taxonomy" id="1492898"/>
    <lineage>
        <taxon>Bacteria</taxon>
        <taxon>Pseudomonadati</taxon>
        <taxon>Bacteroidota</taxon>
        <taxon>Chitinophagia</taxon>
        <taxon>Chitinophagales</taxon>
        <taxon>Chitinophagaceae</taxon>
        <taxon>Flavisolibacter</taxon>
    </lineage>
</organism>
<feature type="domain" description="Metallo-beta-lactamase" evidence="1">
    <location>
        <begin position="116"/>
        <end position="311"/>
    </location>
</feature>
<accession>A0A172TWW2</accession>
<dbReference type="InterPro" id="IPR036866">
    <property type="entry name" value="RibonucZ/Hydroxyglut_hydro"/>
</dbReference>
<dbReference type="OrthoDB" id="9805728at2"/>
<dbReference type="GO" id="GO:0005737">
    <property type="term" value="C:cytoplasm"/>
    <property type="evidence" value="ECO:0007669"/>
    <property type="project" value="TreeGrafter"/>
</dbReference>
<dbReference type="GO" id="GO:0070290">
    <property type="term" value="F:N-acylphosphatidylethanolamine-specific phospholipase D activity"/>
    <property type="evidence" value="ECO:0007669"/>
    <property type="project" value="InterPro"/>
</dbReference>
<name>A0A172TWW2_9BACT</name>
<dbReference type="PIRSF" id="PIRSF038896">
    <property type="entry name" value="NAPE-PLD"/>
    <property type="match status" value="1"/>
</dbReference>
<evidence type="ECO:0000313" key="3">
    <source>
        <dbReference type="Proteomes" id="UP000077177"/>
    </source>
</evidence>
<evidence type="ECO:0000313" key="2">
    <source>
        <dbReference type="EMBL" id="ANE51579.1"/>
    </source>
</evidence>
<gene>
    <name evidence="2" type="ORF">SY85_14765</name>
</gene>
<dbReference type="SUPFAM" id="SSF56281">
    <property type="entry name" value="Metallo-hydrolase/oxidoreductase"/>
    <property type="match status" value="1"/>
</dbReference>
<reference evidence="2 3" key="2">
    <citation type="journal article" date="2016" name="Int. J. Syst. Evol. Microbiol.">
        <title>Flavisolibacter tropicus sp. nov., isolated from tropical soil.</title>
        <authorList>
            <person name="Lee J.J."/>
            <person name="Kang M.S."/>
            <person name="Kim G.S."/>
            <person name="Lee C.S."/>
            <person name="Lim S."/>
            <person name="Lee J."/>
            <person name="Roh S.H."/>
            <person name="Kang H."/>
            <person name="Ha J.M."/>
            <person name="Bae S."/>
            <person name="Jung H.Y."/>
            <person name="Kim M.K."/>
        </authorList>
    </citation>
    <scope>NUCLEOTIDE SEQUENCE [LARGE SCALE GENOMIC DNA]</scope>
    <source>
        <strain evidence="2 3">LCS9</strain>
    </source>
</reference>
<dbReference type="PANTHER" id="PTHR15032:SF4">
    <property type="entry name" value="N-ACYL-PHOSPHATIDYLETHANOLAMINE-HYDROLYZING PHOSPHOLIPASE D"/>
    <property type="match status" value="1"/>
</dbReference>
<evidence type="ECO:0000259" key="1">
    <source>
        <dbReference type="Pfam" id="PF12706"/>
    </source>
</evidence>
<reference evidence="3" key="1">
    <citation type="submission" date="2015-01" db="EMBL/GenBank/DDBJ databases">
        <title>Flavisolibacter sp./LCS9/ whole genome sequencing.</title>
        <authorList>
            <person name="Kim M.K."/>
            <person name="Srinivasan S."/>
            <person name="Lee J.-J."/>
        </authorList>
    </citation>
    <scope>NUCLEOTIDE SEQUENCE [LARGE SCALE GENOMIC DNA]</scope>
    <source>
        <strain evidence="3">LCS9</strain>
    </source>
</reference>
<dbReference type="RefSeq" id="WP_066405682.1">
    <property type="nucleotide sequence ID" value="NZ_CP011390.1"/>
</dbReference>
<dbReference type="Pfam" id="PF12706">
    <property type="entry name" value="Lactamase_B_2"/>
    <property type="match status" value="1"/>
</dbReference>
<dbReference type="Proteomes" id="UP000077177">
    <property type="component" value="Chromosome"/>
</dbReference>
<dbReference type="KEGG" id="fla:SY85_14765"/>
<proteinExistence type="predicted"/>
<dbReference type="Gene3D" id="3.60.15.10">
    <property type="entry name" value="Ribonuclease Z/Hydroxyacylglutathione hydrolase-like"/>
    <property type="match status" value="1"/>
</dbReference>
<protein>
    <submittedName>
        <fullName evidence="2">Beta-lactamase</fullName>
    </submittedName>
</protein>
<dbReference type="GO" id="GO:0008270">
    <property type="term" value="F:zinc ion binding"/>
    <property type="evidence" value="ECO:0007669"/>
    <property type="project" value="InterPro"/>
</dbReference>
<dbReference type="InterPro" id="IPR024884">
    <property type="entry name" value="NAPE-PLD"/>
</dbReference>
<keyword evidence="3" id="KW-1185">Reference proteome</keyword>
<dbReference type="PATRIC" id="fig|1492898.3.peg.3206"/>
<dbReference type="InterPro" id="IPR001279">
    <property type="entry name" value="Metallo-B-lactamas"/>
</dbReference>
<dbReference type="EMBL" id="CP011390">
    <property type="protein sequence ID" value="ANE51579.1"/>
    <property type="molecule type" value="Genomic_DNA"/>
</dbReference>
<dbReference type="AlphaFoldDB" id="A0A172TWW2"/>